<dbReference type="GO" id="GO:0022857">
    <property type="term" value="F:transmembrane transporter activity"/>
    <property type="evidence" value="ECO:0007669"/>
    <property type="project" value="InterPro"/>
</dbReference>
<evidence type="ECO:0000256" key="1">
    <source>
        <dbReference type="ARBA" id="ARBA00004429"/>
    </source>
</evidence>
<evidence type="ECO:0000256" key="3">
    <source>
        <dbReference type="ARBA" id="ARBA00022448"/>
    </source>
</evidence>
<feature type="transmembrane region" description="Helical" evidence="8">
    <location>
        <begin position="61"/>
        <end position="84"/>
    </location>
</feature>
<dbReference type="AlphaFoldDB" id="A0A4Q1HEC3"/>
<dbReference type="InterPro" id="IPR043429">
    <property type="entry name" value="ArtM/GltK/GlnP/TcyL/YhdX-like"/>
</dbReference>
<comment type="similarity">
    <text evidence="2">Belongs to the binding-protein-dependent transport system permease family. HisMQ subfamily.</text>
</comment>
<keyword evidence="3 8" id="KW-0813">Transport</keyword>
<dbReference type="OrthoDB" id="9809799at2"/>
<dbReference type="Proteomes" id="UP000290849">
    <property type="component" value="Unassembled WGS sequence"/>
</dbReference>
<keyword evidence="7 8" id="KW-0472">Membrane</keyword>
<name>A0A4Q1HEC3_9BURK</name>
<keyword evidence="4" id="KW-1003">Cell membrane</keyword>
<evidence type="ECO:0000313" key="10">
    <source>
        <dbReference type="EMBL" id="RXN83792.1"/>
    </source>
</evidence>
<evidence type="ECO:0000256" key="5">
    <source>
        <dbReference type="ARBA" id="ARBA00022692"/>
    </source>
</evidence>
<sequence length="241" mass="25696">MLDIIRKYGMLLLVGPWPHGPLGGIVATLILAALGLALSFPVALLLGLARTSSWRWLRWPASAWVHGLRGIPLVMIIFWAYYLLPLLIGDTISPFATALCAIVCYEAAFMAEIVRAGIQGLPAGQAEAARAAGLTYAQAMVHVILPQALVNMLPSIVNQFISTIKATSIVYIIGVQEATFAAQEINSVEMTHALQTYLLLACIYFLLCYGLSFAAAAVERHFRLRQAAGAAASAAVAASAS</sequence>
<dbReference type="Pfam" id="PF00528">
    <property type="entry name" value="BPD_transp_1"/>
    <property type="match status" value="1"/>
</dbReference>
<dbReference type="Gene3D" id="1.10.3720.10">
    <property type="entry name" value="MetI-like"/>
    <property type="match status" value="1"/>
</dbReference>
<evidence type="ECO:0000256" key="8">
    <source>
        <dbReference type="RuleBase" id="RU363032"/>
    </source>
</evidence>
<protein>
    <submittedName>
        <fullName evidence="10">Amino acid ABC transporter permease</fullName>
    </submittedName>
</protein>
<dbReference type="InterPro" id="IPR035906">
    <property type="entry name" value="MetI-like_sf"/>
</dbReference>
<dbReference type="PROSITE" id="PS50928">
    <property type="entry name" value="ABC_TM1"/>
    <property type="match status" value="1"/>
</dbReference>
<evidence type="ECO:0000256" key="2">
    <source>
        <dbReference type="ARBA" id="ARBA00010072"/>
    </source>
</evidence>
<dbReference type="NCBIfam" id="TIGR01726">
    <property type="entry name" value="HEQRo_perm_3TM"/>
    <property type="match status" value="1"/>
</dbReference>
<dbReference type="RefSeq" id="WP_129153905.1">
    <property type="nucleotide sequence ID" value="NZ_JBHSDO010000015.1"/>
</dbReference>
<evidence type="ECO:0000256" key="4">
    <source>
        <dbReference type="ARBA" id="ARBA00022475"/>
    </source>
</evidence>
<comment type="subcellular location">
    <subcellularLocation>
        <location evidence="1">Cell inner membrane</location>
        <topology evidence="1">Multi-pass membrane protein</topology>
    </subcellularLocation>
    <subcellularLocation>
        <location evidence="8">Cell membrane</location>
        <topology evidence="8">Multi-pass membrane protein</topology>
    </subcellularLocation>
</comment>
<dbReference type="CDD" id="cd06261">
    <property type="entry name" value="TM_PBP2"/>
    <property type="match status" value="1"/>
</dbReference>
<keyword evidence="5 8" id="KW-0812">Transmembrane</keyword>
<dbReference type="InterPro" id="IPR000515">
    <property type="entry name" value="MetI-like"/>
</dbReference>
<feature type="domain" description="ABC transmembrane type-1" evidence="9">
    <location>
        <begin position="25"/>
        <end position="215"/>
    </location>
</feature>
<dbReference type="InterPro" id="IPR010065">
    <property type="entry name" value="AA_ABC_transptr_permease_3TM"/>
</dbReference>
<organism evidence="10 11">
    <name type="scientific">Achromobacter aloeverae</name>
    <dbReference type="NCBI Taxonomy" id="1750518"/>
    <lineage>
        <taxon>Bacteria</taxon>
        <taxon>Pseudomonadati</taxon>
        <taxon>Pseudomonadota</taxon>
        <taxon>Betaproteobacteria</taxon>
        <taxon>Burkholderiales</taxon>
        <taxon>Alcaligenaceae</taxon>
        <taxon>Achromobacter</taxon>
    </lineage>
</organism>
<evidence type="ECO:0000313" key="11">
    <source>
        <dbReference type="Proteomes" id="UP000290849"/>
    </source>
</evidence>
<keyword evidence="11" id="KW-1185">Reference proteome</keyword>
<evidence type="ECO:0000256" key="6">
    <source>
        <dbReference type="ARBA" id="ARBA00022989"/>
    </source>
</evidence>
<keyword evidence="6 8" id="KW-1133">Transmembrane helix</keyword>
<dbReference type="GO" id="GO:0043190">
    <property type="term" value="C:ATP-binding cassette (ABC) transporter complex"/>
    <property type="evidence" value="ECO:0007669"/>
    <property type="project" value="InterPro"/>
</dbReference>
<dbReference type="GO" id="GO:0006865">
    <property type="term" value="P:amino acid transport"/>
    <property type="evidence" value="ECO:0007669"/>
    <property type="project" value="TreeGrafter"/>
</dbReference>
<evidence type="ECO:0000259" key="9">
    <source>
        <dbReference type="PROSITE" id="PS50928"/>
    </source>
</evidence>
<dbReference type="PANTHER" id="PTHR30614">
    <property type="entry name" value="MEMBRANE COMPONENT OF AMINO ACID ABC TRANSPORTER"/>
    <property type="match status" value="1"/>
</dbReference>
<feature type="transmembrane region" description="Helical" evidence="8">
    <location>
        <begin position="20"/>
        <end position="49"/>
    </location>
</feature>
<accession>A0A4Q1HEC3</accession>
<dbReference type="EMBL" id="PYAL01000009">
    <property type="protein sequence ID" value="RXN83792.1"/>
    <property type="molecule type" value="Genomic_DNA"/>
</dbReference>
<evidence type="ECO:0000256" key="7">
    <source>
        <dbReference type="ARBA" id="ARBA00023136"/>
    </source>
</evidence>
<dbReference type="PANTHER" id="PTHR30614:SF21">
    <property type="entry name" value="AMINO ACID ABC TRANSPORTER PERMEASE"/>
    <property type="match status" value="1"/>
</dbReference>
<proteinExistence type="inferred from homology"/>
<reference evidence="10 11" key="1">
    <citation type="journal article" date="2017" name="Int. J. Syst. Evol. Microbiol.">
        <title>Achromobacter aloeverae sp. nov., isolated from the root of Aloe vera (L.) Burm.f.</title>
        <authorList>
            <person name="Kuncharoen N."/>
            <person name="Muramatsu Y."/>
            <person name="Shibata C."/>
            <person name="Kamakura Y."/>
            <person name="Nakagawa Y."/>
            <person name="Tanasupawat S."/>
        </authorList>
    </citation>
    <scope>NUCLEOTIDE SEQUENCE [LARGE SCALE GENOMIC DNA]</scope>
    <source>
        <strain evidence="10 11">AVA-1</strain>
    </source>
</reference>
<dbReference type="SUPFAM" id="SSF161098">
    <property type="entry name" value="MetI-like"/>
    <property type="match status" value="1"/>
</dbReference>
<comment type="caution">
    <text evidence="10">The sequence shown here is derived from an EMBL/GenBank/DDBJ whole genome shotgun (WGS) entry which is preliminary data.</text>
</comment>
<gene>
    <name evidence="10" type="ORF">C7R54_26355</name>
</gene>
<feature type="transmembrane region" description="Helical" evidence="8">
    <location>
        <begin position="197"/>
        <end position="218"/>
    </location>
</feature>